<comment type="caution">
    <text evidence="2">The sequence shown here is derived from an EMBL/GenBank/DDBJ whole genome shotgun (WGS) entry which is preliminary data.</text>
</comment>
<evidence type="ECO:0000313" key="2">
    <source>
        <dbReference type="EMBL" id="GAA0578750.1"/>
    </source>
</evidence>
<keyword evidence="3" id="KW-1185">Reference proteome</keyword>
<reference evidence="2 3" key="1">
    <citation type="journal article" date="2019" name="Int. J. Syst. Evol. Microbiol.">
        <title>The Global Catalogue of Microorganisms (GCM) 10K type strain sequencing project: providing services to taxonomists for standard genome sequencing and annotation.</title>
        <authorList>
            <consortium name="The Broad Institute Genomics Platform"/>
            <consortium name="The Broad Institute Genome Sequencing Center for Infectious Disease"/>
            <person name="Wu L."/>
            <person name="Ma J."/>
        </authorList>
    </citation>
    <scope>NUCLEOTIDE SEQUENCE [LARGE SCALE GENOMIC DNA]</scope>
    <source>
        <strain evidence="2 3">JCM 15089</strain>
    </source>
</reference>
<accession>A0ABN1EZW6</accession>
<feature type="chain" id="PRO_5046412605" evidence="1">
    <location>
        <begin position="18"/>
        <end position="124"/>
    </location>
</feature>
<sequence length="124" mass="13219">MLSRAVALLLLTTAAGAATDPLTDADLVARANAVMAVKEAPADRILGLHKGTPVIVDVRCGDVCPQYTVRIIRYVIDPGPACSKLGGDTANIGVPMGLLTRPQAFCIPHVLYGKQMFMDQPYQR</sequence>
<dbReference type="RefSeq" id="WP_166936786.1">
    <property type="nucleotide sequence ID" value="NZ_BAAADD010000008.1"/>
</dbReference>
<protein>
    <submittedName>
        <fullName evidence="2">Uncharacterized protein</fullName>
    </submittedName>
</protein>
<gene>
    <name evidence="2" type="ORF">GCM10008942_29530</name>
</gene>
<evidence type="ECO:0000313" key="3">
    <source>
        <dbReference type="Proteomes" id="UP001499951"/>
    </source>
</evidence>
<name>A0ABN1EZW6_9PROT</name>
<feature type="signal peptide" evidence="1">
    <location>
        <begin position="1"/>
        <end position="17"/>
    </location>
</feature>
<dbReference type="Proteomes" id="UP001499951">
    <property type="component" value="Unassembled WGS sequence"/>
</dbReference>
<proteinExistence type="predicted"/>
<dbReference type="EMBL" id="BAAADD010000008">
    <property type="protein sequence ID" value="GAA0578750.1"/>
    <property type="molecule type" value="Genomic_DNA"/>
</dbReference>
<evidence type="ECO:0000256" key="1">
    <source>
        <dbReference type="SAM" id="SignalP"/>
    </source>
</evidence>
<keyword evidence="1" id="KW-0732">Signal</keyword>
<organism evidence="2 3">
    <name type="scientific">Rhizomicrobium electricum</name>
    <dbReference type="NCBI Taxonomy" id="480070"/>
    <lineage>
        <taxon>Bacteria</taxon>
        <taxon>Pseudomonadati</taxon>
        <taxon>Pseudomonadota</taxon>
        <taxon>Alphaproteobacteria</taxon>
        <taxon>Micropepsales</taxon>
        <taxon>Micropepsaceae</taxon>
        <taxon>Rhizomicrobium</taxon>
    </lineage>
</organism>